<organism evidence="1">
    <name type="scientific">Photinus pyralis</name>
    <name type="common">Common eastern firefly</name>
    <name type="synonym">Lampyris pyralis</name>
    <dbReference type="NCBI Taxonomy" id="7054"/>
    <lineage>
        <taxon>Eukaryota</taxon>
        <taxon>Metazoa</taxon>
        <taxon>Ecdysozoa</taxon>
        <taxon>Arthropoda</taxon>
        <taxon>Hexapoda</taxon>
        <taxon>Insecta</taxon>
        <taxon>Pterygota</taxon>
        <taxon>Neoptera</taxon>
        <taxon>Endopterygota</taxon>
        <taxon>Coleoptera</taxon>
        <taxon>Polyphaga</taxon>
        <taxon>Elateriformia</taxon>
        <taxon>Elateroidea</taxon>
        <taxon>Lampyridae</taxon>
        <taxon>Lampyrinae</taxon>
        <taxon>Photinus</taxon>
    </lineage>
</organism>
<reference evidence="1" key="1">
    <citation type="journal article" date="2016" name="Sci. Rep.">
        <title>Molecular characterization of firefly nuptial gifts: a multi-omics approach sheds light on postcopulatory sexual selection.</title>
        <authorList>
            <person name="Al-Wathiqui N."/>
            <person name="Fallon T.R."/>
            <person name="South A."/>
            <person name="Weng J.K."/>
            <person name="Lewis S.M."/>
        </authorList>
    </citation>
    <scope>NUCLEOTIDE SEQUENCE</scope>
</reference>
<dbReference type="EMBL" id="GEZM01029598">
    <property type="protein sequence ID" value="JAV86056.1"/>
    <property type="molecule type" value="Transcribed_RNA"/>
</dbReference>
<proteinExistence type="predicted"/>
<dbReference type="AlphaFoldDB" id="A0A1Y1MNN1"/>
<protein>
    <submittedName>
        <fullName evidence="1">Uncharacterized protein</fullName>
    </submittedName>
</protein>
<evidence type="ECO:0000313" key="1">
    <source>
        <dbReference type="EMBL" id="JAV86055.1"/>
    </source>
</evidence>
<name>A0A1Y1MNN1_PHOPY</name>
<accession>A0A1Y1MNN1</accession>
<dbReference type="EMBL" id="GEZM01029599">
    <property type="protein sequence ID" value="JAV86055.1"/>
    <property type="molecule type" value="Transcribed_RNA"/>
</dbReference>
<sequence>MLVAVVYASHMQGHEQEDKVEDFSTRICVAINVVTLVTSTETVPIWMTVKVTILEAQEETPEGIVIGTIIQIVTTGGGVNVPPEDMTTMTDIEGVGEEDTDIKLYKWFILCVSN</sequence>